<sequence length="328" mass="37311">MPQLHPQEVYLLEYLVSLEHFCNVREAMRQAVRYGEQALDEFMQHIPTDLRSRHQSLQPDVVWGGRVMPNLRNSRDAIIRGCILRSHDDAAAFNGSVGSHGGSINKHISDFDDTWMPEPLSRLFWDNLYLAIQLDKLAGTTLSGAWLPGNLTWNCDFKNENGLLAGTGIKLPEIIPNYELDATMVIHPGDKVEITGVYLPTAENTCAQFLHPGWNKLDIVELERPEILVRQGLAQDEYGRWIEEHYIETTWTLVRQIPGQFIEVPADGFFPQTDSSPGRVVAPGVCSATGWWWTPAKEGARRYFEKGERMPDFPQSAYGQTIWYRETV</sequence>
<dbReference type="Proteomes" id="UP001061302">
    <property type="component" value="Chromosome"/>
</dbReference>
<proteinExistence type="predicted"/>
<accession>A0ABY6DLX1</accession>
<evidence type="ECO:0000313" key="2">
    <source>
        <dbReference type="Proteomes" id="UP001061302"/>
    </source>
</evidence>
<evidence type="ECO:0000313" key="1">
    <source>
        <dbReference type="EMBL" id="UXY15360.1"/>
    </source>
</evidence>
<gene>
    <name evidence="1" type="ORF">N8I74_18945</name>
</gene>
<organism evidence="1 2">
    <name type="scientific">Chitiniphilus purpureus</name>
    <dbReference type="NCBI Taxonomy" id="2981137"/>
    <lineage>
        <taxon>Bacteria</taxon>
        <taxon>Pseudomonadati</taxon>
        <taxon>Pseudomonadota</taxon>
        <taxon>Betaproteobacteria</taxon>
        <taxon>Neisseriales</taxon>
        <taxon>Chitinibacteraceae</taxon>
        <taxon>Chitiniphilus</taxon>
    </lineage>
</organism>
<keyword evidence="2" id="KW-1185">Reference proteome</keyword>
<name>A0ABY6DLX1_9NEIS</name>
<protein>
    <submittedName>
        <fullName evidence="1">Uncharacterized protein</fullName>
    </submittedName>
</protein>
<reference evidence="1" key="1">
    <citation type="submission" date="2022-10" db="EMBL/GenBank/DDBJ databases">
        <title>Chitiniphilus purpureus sp. nov., a novel chitin-degrading bacterium isolated from crawfish pond sediment.</title>
        <authorList>
            <person name="Li K."/>
        </authorList>
    </citation>
    <scope>NUCLEOTIDE SEQUENCE</scope>
    <source>
        <strain evidence="1">CD1</strain>
    </source>
</reference>
<dbReference type="EMBL" id="CP106753">
    <property type="protein sequence ID" value="UXY15360.1"/>
    <property type="molecule type" value="Genomic_DNA"/>
</dbReference>
<dbReference type="RefSeq" id="WP_263124766.1">
    <property type="nucleotide sequence ID" value="NZ_CP106753.1"/>
</dbReference>